<dbReference type="EMBL" id="CP000026">
    <property type="protein sequence ID" value="AAV76724.1"/>
    <property type="molecule type" value="Genomic_DNA"/>
</dbReference>
<evidence type="ECO:0000313" key="3">
    <source>
        <dbReference type="Proteomes" id="UP000008185"/>
    </source>
</evidence>
<organism evidence="2 3">
    <name type="scientific">Salmonella paratyphi A (strain ATCC 9150 / SARB42)</name>
    <dbReference type="NCBI Taxonomy" id="295319"/>
    <lineage>
        <taxon>Bacteria</taxon>
        <taxon>Pseudomonadati</taxon>
        <taxon>Pseudomonadota</taxon>
        <taxon>Gammaproteobacteria</taxon>
        <taxon>Enterobacterales</taxon>
        <taxon>Enterobacteriaceae</taxon>
        <taxon>Salmonella</taxon>
    </lineage>
</organism>
<feature type="signal peptide" evidence="1">
    <location>
        <begin position="1"/>
        <end position="22"/>
    </location>
</feature>
<dbReference type="InterPro" id="IPR058087">
    <property type="entry name" value="XAC2610_dom"/>
</dbReference>
<dbReference type="Proteomes" id="UP000008185">
    <property type="component" value="Chromosome"/>
</dbReference>
<keyword evidence="1" id="KW-0732">Signal</keyword>
<sequence length="159" mass="18736">MKHMKHFFLILFGISSPFIFLATSLEFNVTKGIKASITWVDNKKVEYEITGSDRVAKRGYYDVDTENNIHVKYSDYNFDGKEDFVIWYTDDGMGIYDIYRVFLYSEKVADFKEIKPSCGDDFINLNLNKKKRELISLYYSHNEAQRCITNVFVDENKLK</sequence>
<feature type="chain" id="PRO_5002600717" evidence="1">
    <location>
        <begin position="23"/>
        <end position="159"/>
    </location>
</feature>
<accession>A0A0H2WMU2</accession>
<proteinExistence type="predicted"/>
<name>A0A0H2WMU2_SALPA</name>
<dbReference type="HOGENOM" id="CLU_140361_0_0_6"/>
<dbReference type="AlphaFoldDB" id="A0A0H2WMU2"/>
<evidence type="ECO:0000256" key="1">
    <source>
        <dbReference type="SAM" id="SignalP"/>
    </source>
</evidence>
<dbReference type="KEGG" id="spt:SPA0726"/>
<evidence type="ECO:0000313" key="2">
    <source>
        <dbReference type="EMBL" id="AAV76724.1"/>
    </source>
</evidence>
<gene>
    <name evidence="2" type="ordered locus">SPA0726</name>
</gene>
<reference evidence="2 3" key="1">
    <citation type="journal article" date="2004" name="Nat. Genet.">
        <title>Comparison of genome degradation in Paratyphi A and Typhi, human-restricted serovars of Salmonella enterica that cause typhoid.</title>
        <authorList>
            <person name="McClelland M."/>
            <person name="Sanderson K.E."/>
            <person name="Clifton S.W."/>
            <person name="Latreille P."/>
            <person name="Porwollik S."/>
            <person name="Sabo A."/>
            <person name="Meyer R."/>
            <person name="Bieri T."/>
            <person name="Ozersky P."/>
            <person name="McLellan M."/>
            <person name="Harkins C.R."/>
            <person name="Wang C."/>
            <person name="Nguyen C."/>
            <person name="Berghoff A."/>
            <person name="Elliott G."/>
            <person name="Kohlberg S."/>
            <person name="Strong C."/>
            <person name="Du F."/>
            <person name="Carter J."/>
            <person name="Kremizki C."/>
            <person name="Layman D."/>
            <person name="Leonard S."/>
            <person name="Sun H."/>
            <person name="Fulton L."/>
            <person name="Nash W."/>
            <person name="Miner T."/>
            <person name="Minx P."/>
            <person name="Delehaunty K."/>
            <person name="Fronick C."/>
            <person name="Magrini V."/>
            <person name="Nhan M."/>
            <person name="Warren W."/>
            <person name="Florea L."/>
            <person name="Spieth J."/>
            <person name="Wilson R.K."/>
        </authorList>
    </citation>
    <scope>NUCLEOTIDE SEQUENCE [LARGE SCALE GENOMIC DNA]</scope>
    <source>
        <strain evidence="3">ATCC 9150 / SARB42</strain>
    </source>
</reference>
<protein>
    <submittedName>
        <fullName evidence="2">Exported protein</fullName>
    </submittedName>
</protein>
<dbReference type="NCBIfam" id="NF047539">
    <property type="entry name" value="XAC2610_fam"/>
    <property type="match status" value="1"/>
</dbReference>